<evidence type="ECO:0000256" key="1">
    <source>
        <dbReference type="ARBA" id="ARBA00022723"/>
    </source>
</evidence>
<feature type="compositionally biased region" description="Basic and acidic residues" evidence="4">
    <location>
        <begin position="76"/>
        <end position="96"/>
    </location>
</feature>
<feature type="compositionally biased region" description="Low complexity" evidence="4">
    <location>
        <begin position="63"/>
        <end position="73"/>
    </location>
</feature>
<dbReference type="SMART" id="SM00384">
    <property type="entry name" value="AT_hook"/>
    <property type="match status" value="3"/>
</dbReference>
<feature type="compositionally biased region" description="Basic and acidic residues" evidence="4">
    <location>
        <begin position="110"/>
        <end position="139"/>
    </location>
</feature>
<feature type="compositionally biased region" description="Low complexity" evidence="4">
    <location>
        <begin position="529"/>
        <end position="540"/>
    </location>
</feature>
<dbReference type="Gene3D" id="2.30.30.140">
    <property type="match status" value="1"/>
</dbReference>
<feature type="domain" description="CW-type" evidence="5">
    <location>
        <begin position="695"/>
        <end position="747"/>
    </location>
</feature>
<sequence>MSSLRLALKKSMEEAKGGGKGIPSKNHATDLGDDNGEGRDGGETPRKRGRPRKNPPPRDGGNEENFSSENEFSVGHADDDGSETSDRRRSSNHEAANRIQKQWKKQQKIKSNEEGKQFVSDKKLSAPEYNEHMASDQPRKSSSSPIPPTNAHSRPNSPAVTEKTSVSSAAAQGKSAMPKTGKPRTVPPPSQHLASWQTNHIAPKRARKSVVPGLRVKVRFALRKEGGKKKKKWFGGSIAAVSKEGTKVKIMYDDGTHEITKFPDKDIVIDDTENGEHKAPLAVIELFLPPEQEEAETGEKEERAEIATAESATRPNADNNEFGDKSKLTDTHNFIQSDGFVKQDETASQPTNNDAKEFAEIPIKYSDQHPDGIAAKKFDLETDAPDNLASEPVLHSVQQSASSQHAPNDSSLVKDVYMDKPEQSTSTDSPAEQPLFKRKRGRPPKVRPSSDTDTVRSNQHSETASSDFTKPAPSDMGQQARGPLSIKIPLGKLEHHLPGKSPKAGDSSEFLEMYDRKVQSLKGIKRKQSSSSFVGSSNASLDKVDDEISESHNFQSSPLHKKKIRKLLEGSQSDIAARTADDSLVLSEPAPLDESLVPIASNSAPQTDHSVEENNLDAGDSRNTPVPPTSREESETTPTRPRGKPVSTEGAPLVRSGRRAAHQANERIVAKVESSEHLLKLKKKKAQGDEADDLSVKQPEWVQCDRCSKWRVIPSNFINSLPTQWYCEDNIHDPKRASCDAPEQTLKEVNKERRREKKKKQRMLEAAAAAETEKRERVRSPYPVENTDESMQAKRSSPDLGAFLENEEDEMKSDRKGGPFGGKKGRPAYASSDTLDAAADSVPEIRRGRGRPRRTAAQSDKESGNLSSKGNNDDADNVEWVQCEKCDKWRKLPPHISASELPDVWYCDMNTWSTSLTCDDPEDKADGLLDVGFLGTSGASGKLSYRNLIFGNTGRKANRPISERTRAAESLFGTIEEGEDVAPVVKYSNCCAFISRSKAVSGSEENTGPSLFDVIQNCSFVSELRSIQEANSVTGRYNETNSGDSLIFGQTYETLPFEMKNPVKKLVVEALSSSAASGEEITEKVNSRNCQLLSEADARALSYCTINVVVTTLCALAKEGVLEVVHPSGAMWTTSDWNPRYRIVRPPCAPKRENCKSDSQRKDTRFMKISKPWKHMAMQ</sequence>
<proteinExistence type="predicted"/>
<evidence type="ECO:0000256" key="2">
    <source>
        <dbReference type="ARBA" id="ARBA00022771"/>
    </source>
</evidence>
<evidence type="ECO:0000313" key="6">
    <source>
        <dbReference type="EMBL" id="GAX13277.1"/>
    </source>
</evidence>
<evidence type="ECO:0000256" key="4">
    <source>
        <dbReference type="SAM" id="MobiDB-lite"/>
    </source>
</evidence>
<evidence type="ECO:0000256" key="3">
    <source>
        <dbReference type="ARBA" id="ARBA00022833"/>
    </source>
</evidence>
<feature type="compositionally biased region" description="Low complexity" evidence="4">
    <location>
        <begin position="827"/>
        <end position="841"/>
    </location>
</feature>
<dbReference type="GO" id="GO:0008270">
    <property type="term" value="F:zinc ion binding"/>
    <property type="evidence" value="ECO:0007669"/>
    <property type="project" value="UniProtKB-KW"/>
</dbReference>
<feature type="region of interest" description="Disordered" evidence="4">
    <location>
        <begin position="735"/>
        <end position="875"/>
    </location>
</feature>
<feature type="compositionally biased region" description="Basic residues" evidence="4">
    <location>
        <begin position="436"/>
        <end position="445"/>
    </location>
</feature>
<dbReference type="InParanoid" id="A0A1Z5JGZ5"/>
<feature type="region of interest" description="Disordered" evidence="4">
    <location>
        <begin position="1"/>
        <end position="209"/>
    </location>
</feature>
<feature type="region of interest" description="Disordered" evidence="4">
    <location>
        <begin position="288"/>
        <end position="664"/>
    </location>
</feature>
<organism evidence="6 7">
    <name type="scientific">Fistulifera solaris</name>
    <name type="common">Oleaginous diatom</name>
    <dbReference type="NCBI Taxonomy" id="1519565"/>
    <lineage>
        <taxon>Eukaryota</taxon>
        <taxon>Sar</taxon>
        <taxon>Stramenopiles</taxon>
        <taxon>Ochrophyta</taxon>
        <taxon>Bacillariophyta</taxon>
        <taxon>Bacillariophyceae</taxon>
        <taxon>Bacillariophycidae</taxon>
        <taxon>Naviculales</taxon>
        <taxon>Naviculaceae</taxon>
        <taxon>Fistulifera</taxon>
    </lineage>
</organism>
<dbReference type="PANTHER" id="PTHR46245">
    <property type="entry name" value="B3 DOMAIN-CONTAINING PROTEIN OS07G0563300"/>
    <property type="match status" value="1"/>
</dbReference>
<dbReference type="CDD" id="cd15517">
    <property type="entry name" value="PHD_TCF19_like"/>
    <property type="match status" value="1"/>
</dbReference>
<gene>
    <name evidence="6" type="ORF">FisN_17Hh217</name>
</gene>
<feature type="compositionally biased region" description="Basic and acidic residues" evidence="4">
    <location>
        <begin position="36"/>
        <end position="46"/>
    </location>
</feature>
<feature type="compositionally biased region" description="Low complexity" evidence="4">
    <location>
        <begin position="395"/>
        <end position="406"/>
    </location>
</feature>
<evidence type="ECO:0000259" key="5">
    <source>
        <dbReference type="PROSITE" id="PS51050"/>
    </source>
</evidence>
<feature type="compositionally biased region" description="Polar residues" evidence="4">
    <location>
        <begin position="455"/>
        <end position="468"/>
    </location>
</feature>
<keyword evidence="3" id="KW-0862">Zinc</keyword>
<reference evidence="6 7" key="1">
    <citation type="journal article" date="2015" name="Plant Cell">
        <title>Oil accumulation by the oleaginous diatom Fistulifera solaris as revealed by the genome and transcriptome.</title>
        <authorList>
            <person name="Tanaka T."/>
            <person name="Maeda Y."/>
            <person name="Veluchamy A."/>
            <person name="Tanaka M."/>
            <person name="Abida H."/>
            <person name="Marechal E."/>
            <person name="Bowler C."/>
            <person name="Muto M."/>
            <person name="Sunaga Y."/>
            <person name="Tanaka M."/>
            <person name="Yoshino T."/>
            <person name="Taniguchi T."/>
            <person name="Fukuda Y."/>
            <person name="Nemoto M."/>
            <person name="Matsumoto M."/>
            <person name="Wong P.S."/>
            <person name="Aburatani S."/>
            <person name="Fujibuchi W."/>
        </authorList>
    </citation>
    <scope>NUCLEOTIDE SEQUENCE [LARGE SCALE GENOMIC DNA]</scope>
    <source>
        <strain evidence="6 7">JPCC DA0580</strain>
    </source>
</reference>
<evidence type="ECO:0000313" key="7">
    <source>
        <dbReference type="Proteomes" id="UP000198406"/>
    </source>
</evidence>
<feature type="domain" description="CW-type" evidence="5">
    <location>
        <begin position="874"/>
        <end position="926"/>
    </location>
</feature>
<dbReference type="InterPro" id="IPR011124">
    <property type="entry name" value="Znf_CW"/>
</dbReference>
<feature type="compositionally biased region" description="Polar residues" evidence="4">
    <location>
        <begin position="310"/>
        <end position="319"/>
    </location>
</feature>
<keyword evidence="2" id="KW-0863">Zinc-finger</keyword>
<comment type="caution">
    <text evidence="6">The sequence shown here is derived from an EMBL/GenBank/DDBJ whole genome shotgun (WGS) entry which is preliminary data.</text>
</comment>
<dbReference type="PANTHER" id="PTHR46245:SF2">
    <property type="entry name" value="B3 DOMAIN-CONTAINING TRANSCRIPTION REPRESSOR VAL2"/>
    <property type="match status" value="1"/>
</dbReference>
<dbReference type="OrthoDB" id="49372at2759"/>
<dbReference type="EMBL" id="BDSP01000061">
    <property type="protein sequence ID" value="GAX13277.1"/>
    <property type="molecule type" value="Genomic_DNA"/>
</dbReference>
<dbReference type="GO" id="GO:0003677">
    <property type="term" value="F:DNA binding"/>
    <property type="evidence" value="ECO:0007669"/>
    <property type="project" value="InterPro"/>
</dbReference>
<dbReference type="InterPro" id="IPR017956">
    <property type="entry name" value="AT_hook_DNA-bd_motif"/>
</dbReference>
<accession>A0A1Z5JGZ5</accession>
<name>A0A1Z5JGZ5_FISSO</name>
<dbReference type="Pfam" id="PF07496">
    <property type="entry name" value="zf-CW"/>
    <property type="match status" value="2"/>
</dbReference>
<keyword evidence="7" id="KW-1185">Reference proteome</keyword>
<dbReference type="PROSITE" id="PS51050">
    <property type="entry name" value="ZF_CW"/>
    <property type="match status" value="2"/>
</dbReference>
<feature type="compositionally biased region" description="Basic and acidic residues" evidence="4">
    <location>
        <begin position="366"/>
        <end position="380"/>
    </location>
</feature>
<dbReference type="Proteomes" id="UP000198406">
    <property type="component" value="Unassembled WGS sequence"/>
</dbReference>
<dbReference type="Gene3D" id="3.30.40.100">
    <property type="match status" value="2"/>
</dbReference>
<protein>
    <recommendedName>
        <fullName evidence="5">CW-type domain-containing protein</fullName>
    </recommendedName>
</protein>
<dbReference type="AlphaFoldDB" id="A0A1Z5JGZ5"/>
<feature type="compositionally biased region" description="Polar residues" evidence="4">
    <location>
        <begin position="140"/>
        <end position="170"/>
    </location>
</feature>
<keyword evidence="1" id="KW-0479">Metal-binding</keyword>